<dbReference type="GO" id="GO:0030036">
    <property type="term" value="P:actin cytoskeleton organization"/>
    <property type="evidence" value="ECO:0007669"/>
    <property type="project" value="TreeGrafter"/>
</dbReference>
<evidence type="ECO:0000256" key="5">
    <source>
        <dbReference type="RuleBase" id="RU365077"/>
    </source>
</evidence>
<comment type="similarity">
    <text evidence="1 5">Belongs to the F-actin-capping protein alpha subunit family.</text>
</comment>
<dbReference type="GO" id="GO:0008290">
    <property type="term" value="C:F-actin capping protein complex"/>
    <property type="evidence" value="ECO:0007669"/>
    <property type="project" value="UniProtKB-UniRule"/>
</dbReference>
<dbReference type="Gene3D" id="3.90.1150.210">
    <property type="entry name" value="F-actin capping protein, beta subunit"/>
    <property type="match status" value="1"/>
</dbReference>
<keyword evidence="3 5" id="KW-0117">Actin capping</keyword>
<evidence type="ECO:0000256" key="4">
    <source>
        <dbReference type="ARBA" id="ARBA00023203"/>
    </source>
</evidence>
<dbReference type="Proteomes" id="UP000269793">
    <property type="component" value="Chromosome III"/>
</dbReference>
<gene>
    <name evidence="7" type="primary">cap-1</name>
    <name evidence="7" type="ORF">DNF11_2008</name>
</gene>
<dbReference type="EMBL" id="CP033150">
    <property type="protein sequence ID" value="AYO42958.1"/>
    <property type="molecule type" value="Genomic_DNA"/>
</dbReference>
<keyword evidence="4 5" id="KW-0009">Actin-binding</keyword>
<dbReference type="Pfam" id="PF01267">
    <property type="entry name" value="F-actin_cap_A"/>
    <property type="match status" value="1"/>
</dbReference>
<accession>A0A3G2S718</accession>
<dbReference type="InterPro" id="IPR002189">
    <property type="entry name" value="CapZ_alpha"/>
</dbReference>
<evidence type="ECO:0000256" key="2">
    <source>
        <dbReference type="ARBA" id="ARBA00014038"/>
    </source>
</evidence>
<dbReference type="PANTHER" id="PTHR10653">
    <property type="entry name" value="F-ACTIN-CAPPING PROTEIN SUBUNIT ALPHA"/>
    <property type="match status" value="1"/>
</dbReference>
<reference evidence="7 8" key="1">
    <citation type="submission" date="2018-10" db="EMBL/GenBank/DDBJ databases">
        <title>Complete genome sequence of Malassezia restricta CBS 7877.</title>
        <authorList>
            <person name="Morand S.C."/>
            <person name="Bertignac M."/>
            <person name="Iltis A."/>
            <person name="Kolder I."/>
            <person name="Pirovano W."/>
            <person name="Jourdain R."/>
            <person name="Clavaud C."/>
        </authorList>
    </citation>
    <scope>NUCLEOTIDE SEQUENCE [LARGE SCALE GENOMIC DNA]</scope>
    <source>
        <strain evidence="7 8">CBS 7877</strain>
    </source>
</reference>
<feature type="region of interest" description="Disordered" evidence="6">
    <location>
        <begin position="151"/>
        <end position="220"/>
    </location>
</feature>
<protein>
    <recommendedName>
        <fullName evidence="2 5">F-actin-capping protein subunit alpha</fullName>
    </recommendedName>
</protein>
<comment type="function">
    <text evidence="5">F-actin-capping proteins bind in a Ca(2+)-independent manner to the fast growing ends of actin filaments (barbed end) thereby blocking the exchange of subunits at these ends. Unlike other capping proteins (such as gelsolin and severin), these proteins do not sever actin filaments.</text>
</comment>
<evidence type="ECO:0000256" key="3">
    <source>
        <dbReference type="ARBA" id="ARBA00022467"/>
    </source>
</evidence>
<evidence type="ECO:0000256" key="1">
    <source>
        <dbReference type="ARBA" id="ARBA00010479"/>
    </source>
</evidence>
<dbReference type="AlphaFoldDB" id="A0A3G2S718"/>
<dbReference type="Gene3D" id="3.30.1140.60">
    <property type="entry name" value="F-actin capping protein, alpha subunit"/>
    <property type="match status" value="1"/>
</dbReference>
<name>A0A3G2S718_MALR7</name>
<dbReference type="InterPro" id="IPR037282">
    <property type="entry name" value="CapZ_alpha/beta"/>
</dbReference>
<evidence type="ECO:0000256" key="6">
    <source>
        <dbReference type="SAM" id="MobiDB-lite"/>
    </source>
</evidence>
<dbReference type="PROSITE" id="PS00749">
    <property type="entry name" value="F_ACTIN_CAPPING_A_2"/>
    <property type="match status" value="1"/>
</dbReference>
<keyword evidence="8" id="KW-1185">Reference proteome</keyword>
<dbReference type="PANTHER" id="PTHR10653:SF0">
    <property type="entry name" value="F-ACTIN-CAPPING PROTEIN SUBUNIT ALPHA"/>
    <property type="match status" value="1"/>
</dbReference>
<dbReference type="GO" id="GO:0030479">
    <property type="term" value="C:actin cortical patch"/>
    <property type="evidence" value="ECO:0007669"/>
    <property type="project" value="TreeGrafter"/>
</dbReference>
<dbReference type="STRING" id="425264.A0A3G2S718"/>
<evidence type="ECO:0000313" key="7">
    <source>
        <dbReference type="EMBL" id="AYO42958.1"/>
    </source>
</evidence>
<dbReference type="InterPro" id="IPR017865">
    <property type="entry name" value="F-actin_cap_asu_CS"/>
</dbReference>
<evidence type="ECO:0000313" key="8">
    <source>
        <dbReference type="Proteomes" id="UP000269793"/>
    </source>
</evidence>
<sequence length="358" mass="40004">MSCSQDAVQACVNMLLQTPPGQENQVFNDIKGILAGTVSSDHVKDHARPVLLQYAHEQLLPVSIDLDGKSDYAIVCEAAKLDGKYYHPRLSCTFVYDPSQASADQVTPIPRPTSEAETLRAAVDEELSKYMHRHFHAGVCSTFLPSSHLSARQATSETASTPDADVQGQKESSVSSVHETETEQEEETNDETSQHCSTDQEFKSEVLPSPLTECASSKEAPEPVSIPTLTLHIVGNKYNLRNFWSGRWRSTYVFDLSTKAFTRADIRVHTHYFENGNVQMQTQYSDTMPAFQSTGSIAADVIRAIEAHEQHYQTKLFETTDLLREDAFKALRRTLPITREKVDWDKAVSYKIGAELTK</sequence>
<dbReference type="GO" id="GO:0051015">
    <property type="term" value="F:actin filament binding"/>
    <property type="evidence" value="ECO:0007669"/>
    <property type="project" value="TreeGrafter"/>
</dbReference>
<dbReference type="InterPro" id="IPR042276">
    <property type="entry name" value="CapZ_alpha/beta_2"/>
</dbReference>
<dbReference type="OrthoDB" id="340550at2759"/>
<proteinExistence type="inferred from homology"/>
<feature type="compositionally biased region" description="Polar residues" evidence="6">
    <location>
        <begin position="151"/>
        <end position="161"/>
    </location>
</feature>
<dbReference type="PRINTS" id="PR00191">
    <property type="entry name" value="FACTINCAPA"/>
</dbReference>
<dbReference type="VEuPathDB" id="FungiDB:DNF11_2008"/>
<organism evidence="7 8">
    <name type="scientific">Malassezia restricta (strain ATCC 96810 / NBRC 103918 / CBS 7877)</name>
    <name type="common">Seborrheic dermatitis infection agent</name>
    <dbReference type="NCBI Taxonomy" id="425264"/>
    <lineage>
        <taxon>Eukaryota</taxon>
        <taxon>Fungi</taxon>
        <taxon>Dikarya</taxon>
        <taxon>Basidiomycota</taxon>
        <taxon>Ustilaginomycotina</taxon>
        <taxon>Malasseziomycetes</taxon>
        <taxon>Malasseziales</taxon>
        <taxon>Malasseziaceae</taxon>
        <taxon>Malassezia</taxon>
    </lineage>
</organism>
<dbReference type="InterPro" id="IPR042489">
    <property type="entry name" value="CapZ_alpha_1"/>
</dbReference>
<comment type="subunit">
    <text evidence="5">Heterodimer of an alpha and a beta subunit.</text>
</comment>
<dbReference type="SUPFAM" id="SSF90096">
    <property type="entry name" value="Subunits of heterodimeric actin filament capping protein Capz"/>
    <property type="match status" value="1"/>
</dbReference>
<dbReference type="GO" id="GO:0051016">
    <property type="term" value="P:barbed-end actin filament capping"/>
    <property type="evidence" value="ECO:0007669"/>
    <property type="project" value="UniProtKB-UniRule"/>
</dbReference>